<sequence length="114" mass="12675">MLFHSSRKNVSAKIFCRVVIPKKGSFFRTISCFGSRSYRRVQGVEENDIPGGATSHRIVLFEHLFGASKAARPPRPTKVRPARASSHSQQAVSVGRWDEDTVSQSGCECPTQRI</sequence>
<accession>A0A182Q533</accession>
<dbReference type="AlphaFoldDB" id="A0A182Q533"/>
<feature type="region of interest" description="Disordered" evidence="1">
    <location>
        <begin position="70"/>
        <end position="114"/>
    </location>
</feature>
<dbReference type="EMBL" id="AXCN02002096">
    <property type="status" value="NOT_ANNOTATED_CDS"/>
    <property type="molecule type" value="Genomic_DNA"/>
</dbReference>
<keyword evidence="3" id="KW-1185">Reference proteome</keyword>
<dbReference type="Proteomes" id="UP000075886">
    <property type="component" value="Unassembled WGS sequence"/>
</dbReference>
<protein>
    <submittedName>
        <fullName evidence="2">Uncharacterized protein</fullName>
    </submittedName>
</protein>
<organism evidence="2 3">
    <name type="scientific">Anopheles farauti</name>
    <dbReference type="NCBI Taxonomy" id="69004"/>
    <lineage>
        <taxon>Eukaryota</taxon>
        <taxon>Metazoa</taxon>
        <taxon>Ecdysozoa</taxon>
        <taxon>Arthropoda</taxon>
        <taxon>Hexapoda</taxon>
        <taxon>Insecta</taxon>
        <taxon>Pterygota</taxon>
        <taxon>Neoptera</taxon>
        <taxon>Endopterygota</taxon>
        <taxon>Diptera</taxon>
        <taxon>Nematocera</taxon>
        <taxon>Culicoidea</taxon>
        <taxon>Culicidae</taxon>
        <taxon>Anophelinae</taxon>
        <taxon>Anopheles</taxon>
    </lineage>
</organism>
<evidence type="ECO:0000313" key="3">
    <source>
        <dbReference type="Proteomes" id="UP000075886"/>
    </source>
</evidence>
<dbReference type="VEuPathDB" id="VectorBase:AFAF003229"/>
<name>A0A182Q533_9DIPT</name>
<reference evidence="3" key="1">
    <citation type="submission" date="2014-01" db="EMBL/GenBank/DDBJ databases">
        <title>The Genome Sequence of Anopheles farauti FAR1 (V2).</title>
        <authorList>
            <consortium name="The Broad Institute Genomics Platform"/>
            <person name="Neafsey D.E."/>
            <person name="Besansky N."/>
            <person name="Howell P."/>
            <person name="Walton C."/>
            <person name="Young S.K."/>
            <person name="Zeng Q."/>
            <person name="Gargeya S."/>
            <person name="Fitzgerald M."/>
            <person name="Haas B."/>
            <person name="Abouelleil A."/>
            <person name="Allen A.W."/>
            <person name="Alvarado L."/>
            <person name="Arachchi H.M."/>
            <person name="Berlin A.M."/>
            <person name="Chapman S.B."/>
            <person name="Gainer-Dewar J."/>
            <person name="Goldberg J."/>
            <person name="Griggs A."/>
            <person name="Gujja S."/>
            <person name="Hansen M."/>
            <person name="Howarth C."/>
            <person name="Imamovic A."/>
            <person name="Ireland A."/>
            <person name="Larimer J."/>
            <person name="McCowan C."/>
            <person name="Murphy C."/>
            <person name="Pearson M."/>
            <person name="Poon T.W."/>
            <person name="Priest M."/>
            <person name="Roberts A."/>
            <person name="Saif S."/>
            <person name="Shea T."/>
            <person name="Sisk P."/>
            <person name="Sykes S."/>
            <person name="Wortman J."/>
            <person name="Nusbaum C."/>
            <person name="Birren B."/>
        </authorList>
    </citation>
    <scope>NUCLEOTIDE SEQUENCE [LARGE SCALE GENOMIC DNA]</scope>
    <source>
        <strain evidence="3">FAR1</strain>
    </source>
</reference>
<evidence type="ECO:0000256" key="1">
    <source>
        <dbReference type="SAM" id="MobiDB-lite"/>
    </source>
</evidence>
<evidence type="ECO:0000313" key="2">
    <source>
        <dbReference type="EnsemblMetazoa" id="AFAF003229-PA"/>
    </source>
</evidence>
<proteinExistence type="predicted"/>
<dbReference type="EnsemblMetazoa" id="AFAF003229-RA">
    <property type="protein sequence ID" value="AFAF003229-PA"/>
    <property type="gene ID" value="AFAF003229"/>
</dbReference>
<reference evidence="2" key="2">
    <citation type="submission" date="2020-05" db="UniProtKB">
        <authorList>
            <consortium name="EnsemblMetazoa"/>
        </authorList>
    </citation>
    <scope>IDENTIFICATION</scope>
    <source>
        <strain evidence="2">FAR1</strain>
    </source>
</reference>